<evidence type="ECO:0000313" key="4">
    <source>
        <dbReference type="Proteomes" id="UP000772434"/>
    </source>
</evidence>
<keyword evidence="1" id="KW-0812">Transmembrane</keyword>
<evidence type="ECO:0000256" key="1">
    <source>
        <dbReference type="SAM" id="Phobius"/>
    </source>
</evidence>
<accession>A0A9P5Q5H2</accession>
<evidence type="ECO:0000259" key="2">
    <source>
        <dbReference type="Pfam" id="PF20151"/>
    </source>
</evidence>
<evidence type="ECO:0000313" key="3">
    <source>
        <dbReference type="EMBL" id="KAF9074442.1"/>
    </source>
</evidence>
<feature type="transmembrane region" description="Helical" evidence="1">
    <location>
        <begin position="126"/>
        <end position="146"/>
    </location>
</feature>
<feature type="transmembrane region" description="Helical" evidence="1">
    <location>
        <begin position="93"/>
        <end position="114"/>
    </location>
</feature>
<feature type="transmembrane region" description="Helical" evidence="1">
    <location>
        <begin position="58"/>
        <end position="81"/>
    </location>
</feature>
<feature type="transmembrane region" description="Helical" evidence="1">
    <location>
        <begin position="174"/>
        <end position="197"/>
    </location>
</feature>
<dbReference type="Proteomes" id="UP000772434">
    <property type="component" value="Unassembled WGS sequence"/>
</dbReference>
<keyword evidence="1" id="KW-1133">Transmembrane helix</keyword>
<dbReference type="Pfam" id="PF20151">
    <property type="entry name" value="DUF6533"/>
    <property type="match status" value="1"/>
</dbReference>
<comment type="caution">
    <text evidence="3">The sequence shown here is derived from an EMBL/GenBank/DDBJ whole genome shotgun (WGS) entry which is preliminary data.</text>
</comment>
<reference evidence="3" key="1">
    <citation type="submission" date="2020-11" db="EMBL/GenBank/DDBJ databases">
        <authorList>
            <consortium name="DOE Joint Genome Institute"/>
            <person name="Ahrendt S."/>
            <person name="Riley R."/>
            <person name="Andreopoulos W."/>
            <person name="Labutti K."/>
            <person name="Pangilinan J."/>
            <person name="Ruiz-Duenas F.J."/>
            <person name="Barrasa J.M."/>
            <person name="Sanchez-Garcia M."/>
            <person name="Camarero S."/>
            <person name="Miyauchi S."/>
            <person name="Serrano A."/>
            <person name="Linde D."/>
            <person name="Babiker R."/>
            <person name="Drula E."/>
            <person name="Ayuso-Fernandez I."/>
            <person name="Pacheco R."/>
            <person name="Padilla G."/>
            <person name="Ferreira P."/>
            <person name="Barriuso J."/>
            <person name="Kellner H."/>
            <person name="Castanera R."/>
            <person name="Alfaro M."/>
            <person name="Ramirez L."/>
            <person name="Pisabarro A.G."/>
            <person name="Kuo A."/>
            <person name="Tritt A."/>
            <person name="Lipzen A."/>
            <person name="He G."/>
            <person name="Yan M."/>
            <person name="Ng V."/>
            <person name="Cullen D."/>
            <person name="Martin F."/>
            <person name="Rosso M.-N."/>
            <person name="Henrissat B."/>
            <person name="Hibbett D."/>
            <person name="Martinez A.T."/>
            <person name="Grigoriev I.V."/>
        </authorList>
    </citation>
    <scope>NUCLEOTIDE SEQUENCE</scope>
    <source>
        <strain evidence="3">AH 40177</strain>
    </source>
</reference>
<dbReference type="OrthoDB" id="2940333at2759"/>
<keyword evidence="4" id="KW-1185">Reference proteome</keyword>
<sequence length="315" mass="34615">MKMSTISLTNSQSLALAQCIAHGRMGQGISYATTTLFLYDYSLTVWDEAKYVWGPKQFSVGMAAFILARYGALAGTIFLLLPDTTSPAMESTATVLRLISVISSEFIVAIRTWAIWCGCRRISITLAFFSSAAIIPAAVIIGESIATNRVVPLVSPEFIDICSSTISNITQAYVVPYILTILYESVTLTLSLIRILTWRKTISKEVRTPLLDTLWRDGVLYFSFMLLLGFLNIGIVLQSGAPQLRTGCAQLQAVIHSILSTRIVLHMRDVKAHGCSVLQTDDRVTTIEFTNPNFNASIISDDDASEDVMDSAYEV</sequence>
<feature type="domain" description="DUF6533" evidence="2">
    <location>
        <begin position="32"/>
        <end position="73"/>
    </location>
</feature>
<dbReference type="EMBL" id="JADNRY010000013">
    <property type="protein sequence ID" value="KAF9074442.1"/>
    <property type="molecule type" value="Genomic_DNA"/>
</dbReference>
<dbReference type="AlphaFoldDB" id="A0A9P5Q5H2"/>
<gene>
    <name evidence="3" type="ORF">BDP27DRAFT_1317093</name>
</gene>
<dbReference type="InterPro" id="IPR045340">
    <property type="entry name" value="DUF6533"/>
</dbReference>
<organism evidence="3 4">
    <name type="scientific">Rhodocollybia butyracea</name>
    <dbReference type="NCBI Taxonomy" id="206335"/>
    <lineage>
        <taxon>Eukaryota</taxon>
        <taxon>Fungi</taxon>
        <taxon>Dikarya</taxon>
        <taxon>Basidiomycota</taxon>
        <taxon>Agaricomycotina</taxon>
        <taxon>Agaricomycetes</taxon>
        <taxon>Agaricomycetidae</taxon>
        <taxon>Agaricales</taxon>
        <taxon>Marasmiineae</taxon>
        <taxon>Omphalotaceae</taxon>
        <taxon>Rhodocollybia</taxon>
    </lineage>
</organism>
<feature type="transmembrane region" description="Helical" evidence="1">
    <location>
        <begin position="218"/>
        <end position="237"/>
    </location>
</feature>
<protein>
    <recommendedName>
        <fullName evidence="2">DUF6533 domain-containing protein</fullName>
    </recommendedName>
</protein>
<proteinExistence type="predicted"/>
<name>A0A9P5Q5H2_9AGAR</name>
<keyword evidence="1" id="KW-0472">Membrane</keyword>